<dbReference type="AlphaFoldDB" id="A0A2K2FM53"/>
<feature type="transmembrane region" description="Helical" evidence="1">
    <location>
        <begin position="15"/>
        <end position="36"/>
    </location>
</feature>
<accession>A0A2K2FM53</accession>
<comment type="caution">
    <text evidence="2">The sequence shown here is derived from an EMBL/GenBank/DDBJ whole genome shotgun (WGS) entry which is preliminary data.</text>
</comment>
<keyword evidence="1" id="KW-1133">Transmembrane helix</keyword>
<evidence type="ECO:0000313" key="3">
    <source>
        <dbReference type="Proteomes" id="UP000236151"/>
    </source>
</evidence>
<evidence type="ECO:0000256" key="1">
    <source>
        <dbReference type="SAM" id="Phobius"/>
    </source>
</evidence>
<reference evidence="2 3" key="1">
    <citation type="submission" date="2017-06" db="EMBL/GenBank/DDBJ databases">
        <title>Investigating the central metabolism of Clostridium thermosuccinogenes.</title>
        <authorList>
            <person name="Koendjbiharie J.G."/>
            <person name="van Kranenburg R."/>
        </authorList>
    </citation>
    <scope>NUCLEOTIDE SEQUENCE [LARGE SCALE GENOMIC DNA]</scope>
    <source>
        <strain evidence="2 3">DSM 5806</strain>
    </source>
</reference>
<protein>
    <recommendedName>
        <fullName evidence="4">Carboxypeptidase regulatory-like domain-containing protein</fullName>
    </recommendedName>
</protein>
<proteinExistence type="predicted"/>
<feature type="transmembrane region" description="Helical" evidence="1">
    <location>
        <begin position="275"/>
        <end position="294"/>
    </location>
</feature>
<dbReference type="EMBL" id="NIOJ01000002">
    <property type="protein sequence ID" value="PNU01312.1"/>
    <property type="molecule type" value="Genomic_DNA"/>
</dbReference>
<keyword evidence="3" id="KW-1185">Reference proteome</keyword>
<feature type="transmembrane region" description="Helical" evidence="1">
    <location>
        <begin position="181"/>
        <end position="207"/>
    </location>
</feature>
<keyword evidence="1" id="KW-0472">Membrane</keyword>
<keyword evidence="1" id="KW-0812">Transmembrane</keyword>
<sequence>MKPHALSDFIRKTSYLLAAVLAGLCLFLTIFIFSINRTVLNMEFHRYLFEKNDIYGHVYEVINASMPGFLKDLEKSLPDDVKQQVDLAGMLESSVTSDMVKTNLDSLRDGLFQYFSGQSMFLPEIYFEINPSLYTENRVQTNNQLDMAVQAFSKIDRINLSAVLLYLNRNDISDLFLFIKFIYYVFNTAPGILLLIALLLFFISLILSRKPADISRWASILSASCGIAGFLSGSGLILYIYIFMKGAAYPLTASLPLEGEVIVSYIRECMLPSSVFTLASGLIFCIISIVLHYAPSVLPSVFSGKSKMPQKVVVLNNNVLQTLKLTAYVFLCLLIVSFISLKLQSFKRDYEANNFASAVEKMKNSNKITQVISAKDEAIYTVNIKLIDKETEEPVPGIMVDINGESASSGKKYDLTSITDETGTARFTVDKGNFKASFVSTDFPREYQMPSPFFFEMKTAGTTIITIRLERQPVLVQDGMGIIEIEVLDKDNKPLEGLELTLGEVVLGLENDTRYNVFSYTNSEGIAVFKVAPGTYSASFTEPGLIKSYVTPSPFEVTAAQGSIARYTIRLAEP</sequence>
<dbReference type="OrthoDB" id="2087179at2"/>
<feature type="transmembrane region" description="Helical" evidence="1">
    <location>
        <begin position="219"/>
        <end position="242"/>
    </location>
</feature>
<feature type="transmembrane region" description="Helical" evidence="1">
    <location>
        <begin position="325"/>
        <end position="343"/>
    </location>
</feature>
<gene>
    <name evidence="2" type="ORF">CDQ84_01200</name>
</gene>
<dbReference type="RefSeq" id="WP_103079891.1">
    <property type="nucleotide sequence ID" value="NZ_CP021850.1"/>
</dbReference>
<organism evidence="2 3">
    <name type="scientific">Clostridium thermosuccinogenes</name>
    <dbReference type="NCBI Taxonomy" id="84032"/>
    <lineage>
        <taxon>Bacteria</taxon>
        <taxon>Bacillati</taxon>
        <taxon>Bacillota</taxon>
        <taxon>Clostridia</taxon>
        <taxon>Eubacteriales</taxon>
        <taxon>Clostridiaceae</taxon>
        <taxon>Clostridium</taxon>
    </lineage>
</organism>
<name>A0A2K2FM53_9CLOT</name>
<dbReference type="Proteomes" id="UP000236151">
    <property type="component" value="Unassembled WGS sequence"/>
</dbReference>
<dbReference type="KEGG" id="cthd:CDO33_04535"/>
<evidence type="ECO:0008006" key="4">
    <source>
        <dbReference type="Google" id="ProtNLM"/>
    </source>
</evidence>
<evidence type="ECO:0000313" key="2">
    <source>
        <dbReference type="EMBL" id="PNU01312.1"/>
    </source>
</evidence>